<dbReference type="Gene3D" id="3.30.360.10">
    <property type="entry name" value="Dihydrodipicolinate Reductase, domain 2"/>
    <property type="match status" value="1"/>
</dbReference>
<feature type="domain" description="Saccharopine dehydrogenase-like C-terminal" evidence="3">
    <location>
        <begin position="122"/>
        <end position="342"/>
    </location>
</feature>
<dbReference type="Proteomes" id="UP000273786">
    <property type="component" value="Unassembled WGS sequence"/>
</dbReference>
<evidence type="ECO:0000259" key="2">
    <source>
        <dbReference type="Pfam" id="PF03435"/>
    </source>
</evidence>
<evidence type="ECO:0000259" key="3">
    <source>
        <dbReference type="Pfam" id="PF16653"/>
    </source>
</evidence>
<name>A0A3P3FT25_9HYPH</name>
<feature type="domain" description="Saccharopine dehydrogenase NADP binding" evidence="2">
    <location>
        <begin position="4"/>
        <end position="99"/>
    </location>
</feature>
<dbReference type="SUPFAM" id="SSF51735">
    <property type="entry name" value="NAD(P)-binding Rossmann-fold domains"/>
    <property type="match status" value="1"/>
</dbReference>
<keyword evidence="1" id="KW-0560">Oxidoreductase</keyword>
<dbReference type="Pfam" id="PF03435">
    <property type="entry name" value="Sacchrp_dh_NADP"/>
    <property type="match status" value="1"/>
</dbReference>
<reference evidence="4 5" key="1">
    <citation type="submission" date="2018-11" db="EMBL/GenBank/DDBJ databases">
        <title>the genome of Mesorhizobium tamadayense DSM 28320.</title>
        <authorList>
            <person name="Gao J."/>
        </authorList>
    </citation>
    <scope>NUCLEOTIDE SEQUENCE [LARGE SCALE GENOMIC DNA]</scope>
    <source>
        <strain evidence="4 5">DSM 28320</strain>
    </source>
</reference>
<dbReference type="InterPro" id="IPR036291">
    <property type="entry name" value="NAD(P)-bd_dom_sf"/>
</dbReference>
<dbReference type="RefSeq" id="WP_124999142.1">
    <property type="nucleotide sequence ID" value="NZ_RQXT01000014.1"/>
</dbReference>
<protein>
    <submittedName>
        <fullName evidence="4">Saccharopine dehydrogenase family protein</fullName>
    </submittedName>
</protein>
<comment type="caution">
    <text evidence="4">The sequence shown here is derived from an EMBL/GenBank/DDBJ whole genome shotgun (WGS) entry which is preliminary data.</text>
</comment>
<accession>A0A3P3FT25</accession>
<dbReference type="PANTHER" id="PTHR11133">
    <property type="entry name" value="SACCHAROPINE DEHYDROGENASE"/>
    <property type="match status" value="1"/>
</dbReference>
<proteinExistence type="predicted"/>
<dbReference type="InterPro" id="IPR005097">
    <property type="entry name" value="Sacchrp_dh_NADP-bd"/>
</dbReference>
<evidence type="ECO:0000313" key="5">
    <source>
        <dbReference type="Proteomes" id="UP000273786"/>
    </source>
</evidence>
<sequence length="357" mass="38579">MKKILVIGAGKIGTAIADVLTADSLYEVMLADATTASLATLPARANLQTATLDANDPDQLSCALQDKFAVLSAAPYHLTVRIADAAVAAGVHYLDLTEDVESARHIKTLAQSASTALIPQCGLAPGFISIVARHLISGFDCIDSVRLRVGALPQYSVNALRYNLTWSTTGVINEYCNPCEVIVNGRRVEVPALEECEELVIDGVSYEAFNTSGGLGMLCDALQGQVRTLNYRTVRYPGHAALMKLLLHDLRLSERRELLKDILEYALPTSLQDMVIIMVVVSGHKQGRPFQEVYANKIYPQVVNGKPISAIQATTAAGICSVLDLLVNGRLPLEGLICQDQIKLTEFLASRFAGVYH</sequence>
<dbReference type="AlphaFoldDB" id="A0A3P3FT25"/>
<dbReference type="PANTHER" id="PTHR11133:SF22">
    <property type="entry name" value="ALPHA-AMINOADIPIC SEMIALDEHYDE SYNTHASE, MITOCHONDRIAL"/>
    <property type="match status" value="1"/>
</dbReference>
<dbReference type="EMBL" id="RQXT01000014">
    <property type="protein sequence ID" value="RRI01760.1"/>
    <property type="molecule type" value="Genomic_DNA"/>
</dbReference>
<evidence type="ECO:0000313" key="4">
    <source>
        <dbReference type="EMBL" id="RRI01760.1"/>
    </source>
</evidence>
<dbReference type="Pfam" id="PF16653">
    <property type="entry name" value="Sacchrp_dh_C"/>
    <property type="match status" value="1"/>
</dbReference>
<dbReference type="InterPro" id="IPR032095">
    <property type="entry name" value="Sacchrp_dh-like_C"/>
</dbReference>
<dbReference type="Gene3D" id="3.40.50.720">
    <property type="entry name" value="NAD(P)-binding Rossmann-like Domain"/>
    <property type="match status" value="1"/>
</dbReference>
<gene>
    <name evidence="4" type="ORF">EH240_14055</name>
</gene>
<dbReference type="SUPFAM" id="SSF55347">
    <property type="entry name" value="Glyceraldehyde-3-phosphate dehydrogenase-like, C-terminal domain"/>
    <property type="match status" value="1"/>
</dbReference>
<dbReference type="GO" id="GO:0016491">
    <property type="term" value="F:oxidoreductase activity"/>
    <property type="evidence" value="ECO:0007669"/>
    <property type="project" value="UniProtKB-KW"/>
</dbReference>
<keyword evidence="5" id="KW-1185">Reference proteome</keyword>
<dbReference type="OrthoDB" id="9769367at2"/>
<dbReference type="InterPro" id="IPR051168">
    <property type="entry name" value="AASS"/>
</dbReference>
<evidence type="ECO:0000256" key="1">
    <source>
        <dbReference type="ARBA" id="ARBA00023002"/>
    </source>
</evidence>
<organism evidence="4 5">
    <name type="scientific">Mesorhizobium tamadayense</name>
    <dbReference type="NCBI Taxonomy" id="425306"/>
    <lineage>
        <taxon>Bacteria</taxon>
        <taxon>Pseudomonadati</taxon>
        <taxon>Pseudomonadota</taxon>
        <taxon>Alphaproteobacteria</taxon>
        <taxon>Hyphomicrobiales</taxon>
        <taxon>Phyllobacteriaceae</taxon>
        <taxon>Mesorhizobium</taxon>
    </lineage>
</organism>